<evidence type="ECO:0000256" key="3">
    <source>
        <dbReference type="ARBA" id="ARBA00022763"/>
    </source>
</evidence>
<dbReference type="InParanoid" id="K5WM27"/>
<accession>K5WM27</accession>
<dbReference type="GO" id="GO:0006310">
    <property type="term" value="P:DNA recombination"/>
    <property type="evidence" value="ECO:0007669"/>
    <property type="project" value="UniProtKB-UniRule"/>
</dbReference>
<keyword evidence="4 7" id="KW-0233">DNA recombination</keyword>
<name>K5WM27_PHACS</name>
<sequence>MSYEEYAEAGPSSLATIPYDPDQDPEERRDLRKRYRDLRAEIEERQNQDGAAEFMLQTVKVADKLFEIVKGTGEATLDSDLLVKASVQSAMMARAMKSGSGAFDIDDYISKLVIFMGGRHDVEEVEDDDRDSYDDDGDGAPLEWERIGWKAIAKSHRVPVMDFMLGPLSVEQKKRNVTKRARLEKHKEDQRKPQEITEDDITRSGNETTKNVAALERILETIGKVNLFKFIVNPNDFAQSVENLFHLSFLIRDGKCALEIENGEPIIFRPLDAYMPVICEAPSADDYTEGLRKHQMVMELDMATWKRAIEVFDIRTSTIPQRPKAETRIGNKWYG</sequence>
<dbReference type="GeneID" id="18919728"/>
<evidence type="ECO:0000259" key="9">
    <source>
        <dbReference type="Pfam" id="PF08743"/>
    </source>
</evidence>
<comment type="subcellular location">
    <subcellularLocation>
        <location evidence="1 7">Nucleus</location>
    </subcellularLocation>
</comment>
<evidence type="ECO:0000256" key="4">
    <source>
        <dbReference type="ARBA" id="ARBA00023172"/>
    </source>
</evidence>
<comment type="function">
    <text evidence="7">Component of the SMC5-SMC6 complex, that promotes sister chromatid alignment after DNA damage and facilitates double-stranded DNA breaks (DSBs) repair via homologous recombination between sister chromatids.</text>
</comment>
<dbReference type="InterPro" id="IPR027786">
    <property type="entry name" value="Nse4/EID"/>
</dbReference>
<dbReference type="FunCoup" id="K5WM27">
    <property type="interactions" value="221"/>
</dbReference>
<feature type="domain" description="Nse4/EID protein Nse3/MAGE-binding" evidence="10">
    <location>
        <begin position="78"/>
        <end position="130"/>
    </location>
</feature>
<dbReference type="STRING" id="650164.K5WM27"/>
<keyword evidence="5 7" id="KW-0234">DNA repair</keyword>
<dbReference type="EMBL" id="JH930477">
    <property type="protein sequence ID" value="EKM51312.1"/>
    <property type="molecule type" value="Genomic_DNA"/>
</dbReference>
<reference evidence="11 12" key="1">
    <citation type="journal article" date="2012" name="BMC Genomics">
        <title>Comparative genomics of the white-rot fungi, Phanerochaete carnosa and P. chrysosporium, to elucidate the genetic basis of the distinct wood types they colonize.</title>
        <authorList>
            <person name="Suzuki H."/>
            <person name="MacDonald J."/>
            <person name="Syed K."/>
            <person name="Salamov A."/>
            <person name="Hori C."/>
            <person name="Aerts A."/>
            <person name="Henrissat B."/>
            <person name="Wiebenga A."/>
            <person name="vanKuyk P.A."/>
            <person name="Barry K."/>
            <person name="Lindquist E."/>
            <person name="LaButti K."/>
            <person name="Lapidus A."/>
            <person name="Lucas S."/>
            <person name="Coutinho P."/>
            <person name="Gong Y."/>
            <person name="Samejima M."/>
            <person name="Mahadevan R."/>
            <person name="Abou-Zaid M."/>
            <person name="de Vries R.P."/>
            <person name="Igarashi K."/>
            <person name="Yadav J.S."/>
            <person name="Grigoriev I.V."/>
            <person name="Master E.R."/>
        </authorList>
    </citation>
    <scope>NUCLEOTIDE SEQUENCE [LARGE SCALE GENOMIC DNA]</scope>
    <source>
        <strain evidence="11 12">HHB-10118-sp</strain>
    </source>
</reference>
<dbReference type="OrthoDB" id="361242at2759"/>
<comment type="similarity">
    <text evidence="2 7">Belongs to the NSE4 family.</text>
</comment>
<dbReference type="GO" id="GO:0030915">
    <property type="term" value="C:Smc5-Smc6 complex"/>
    <property type="evidence" value="ECO:0007669"/>
    <property type="project" value="UniProtKB-UniRule"/>
</dbReference>
<gene>
    <name evidence="11" type="ORF">PHACADRAFT_32294</name>
</gene>
<dbReference type="Proteomes" id="UP000008370">
    <property type="component" value="Unassembled WGS sequence"/>
</dbReference>
<evidence type="ECO:0000256" key="8">
    <source>
        <dbReference type="SAM" id="MobiDB-lite"/>
    </source>
</evidence>
<keyword evidence="3 7" id="KW-0227">DNA damage</keyword>
<proteinExistence type="inferred from homology"/>
<evidence type="ECO:0000313" key="11">
    <source>
        <dbReference type="EMBL" id="EKM51312.1"/>
    </source>
</evidence>
<evidence type="ECO:0000256" key="7">
    <source>
        <dbReference type="RuleBase" id="RU365071"/>
    </source>
</evidence>
<keyword evidence="12" id="KW-1185">Reference proteome</keyword>
<dbReference type="GO" id="GO:0006281">
    <property type="term" value="P:DNA repair"/>
    <property type="evidence" value="ECO:0007669"/>
    <property type="project" value="UniProtKB-UniRule"/>
</dbReference>
<dbReference type="HOGENOM" id="CLU_041037_1_0_1"/>
<evidence type="ECO:0000256" key="2">
    <source>
        <dbReference type="ARBA" id="ARBA00008997"/>
    </source>
</evidence>
<dbReference type="AlphaFoldDB" id="K5WM27"/>
<dbReference type="KEGG" id="pco:PHACADRAFT_32294"/>
<dbReference type="PANTHER" id="PTHR16140">
    <property type="entry name" value="NON-STRUCTURAL MAINTENANCE OF CHROMOSOMES ELEMENT 4"/>
    <property type="match status" value="1"/>
</dbReference>
<feature type="region of interest" description="Disordered" evidence="8">
    <location>
        <begin position="179"/>
        <end position="204"/>
    </location>
</feature>
<dbReference type="Pfam" id="PF08743">
    <property type="entry name" value="Nse4_C"/>
    <property type="match status" value="1"/>
</dbReference>
<protein>
    <recommendedName>
        <fullName evidence="7">Non-structural maintenance of chromosomes element 4</fullName>
    </recommendedName>
</protein>
<evidence type="ECO:0000313" key="12">
    <source>
        <dbReference type="Proteomes" id="UP000008370"/>
    </source>
</evidence>
<dbReference type="InterPro" id="IPR014854">
    <property type="entry name" value="Nse4_C"/>
</dbReference>
<feature type="compositionally biased region" description="Basic and acidic residues" evidence="8">
    <location>
        <begin position="185"/>
        <end position="195"/>
    </location>
</feature>
<evidence type="ECO:0000256" key="1">
    <source>
        <dbReference type="ARBA" id="ARBA00004123"/>
    </source>
</evidence>
<evidence type="ECO:0000256" key="5">
    <source>
        <dbReference type="ARBA" id="ARBA00023204"/>
    </source>
</evidence>
<feature type="domain" description="Non-structural maintenance of chromosome element 4 C-terminal" evidence="9">
    <location>
        <begin position="224"/>
        <end position="319"/>
    </location>
</feature>
<evidence type="ECO:0000256" key="6">
    <source>
        <dbReference type="ARBA" id="ARBA00023242"/>
    </source>
</evidence>
<dbReference type="InterPro" id="IPR029225">
    <property type="entry name" value="Nse4_Nse3-bd"/>
</dbReference>
<feature type="region of interest" description="Disordered" evidence="8">
    <location>
        <begin position="1"/>
        <end position="29"/>
    </location>
</feature>
<dbReference type="PANTHER" id="PTHR16140:SF0">
    <property type="entry name" value="NON-STRUCTURAL MAINTENANCE OF CHROMOSOMES ELEMENT 4"/>
    <property type="match status" value="1"/>
</dbReference>
<dbReference type="RefSeq" id="XP_007399998.1">
    <property type="nucleotide sequence ID" value="XM_007399936.1"/>
</dbReference>
<dbReference type="Pfam" id="PF15412">
    <property type="entry name" value="Nse4-Nse3_bdg"/>
    <property type="match status" value="1"/>
</dbReference>
<comment type="subunit">
    <text evidence="7">Component of the SMC5-SMC6 complex.</text>
</comment>
<dbReference type="GO" id="GO:0005634">
    <property type="term" value="C:nucleus"/>
    <property type="evidence" value="ECO:0007669"/>
    <property type="project" value="UniProtKB-SubCell"/>
</dbReference>
<keyword evidence="6 7" id="KW-0539">Nucleus</keyword>
<evidence type="ECO:0000259" key="10">
    <source>
        <dbReference type="Pfam" id="PF15412"/>
    </source>
</evidence>
<organism evidence="11 12">
    <name type="scientific">Phanerochaete carnosa (strain HHB-10118-sp)</name>
    <name type="common">White-rot fungus</name>
    <name type="synonym">Peniophora carnosa</name>
    <dbReference type="NCBI Taxonomy" id="650164"/>
    <lineage>
        <taxon>Eukaryota</taxon>
        <taxon>Fungi</taxon>
        <taxon>Dikarya</taxon>
        <taxon>Basidiomycota</taxon>
        <taxon>Agaricomycotina</taxon>
        <taxon>Agaricomycetes</taxon>
        <taxon>Polyporales</taxon>
        <taxon>Phanerochaetaceae</taxon>
        <taxon>Phanerochaete</taxon>
    </lineage>
</organism>